<evidence type="ECO:0000256" key="3">
    <source>
        <dbReference type="ARBA" id="ARBA00047960"/>
    </source>
</evidence>
<keyword evidence="8" id="KW-1185">Reference proteome</keyword>
<comment type="caution">
    <text evidence="7">The sequence shown here is derived from an EMBL/GenBank/DDBJ whole genome shotgun (WGS) entry which is preliminary data.</text>
</comment>
<dbReference type="Gene3D" id="1.20.1050.10">
    <property type="match status" value="1"/>
</dbReference>
<feature type="domain" description="GST C-terminal" evidence="6">
    <location>
        <begin position="91"/>
        <end position="214"/>
    </location>
</feature>
<comment type="catalytic activity">
    <reaction evidence="3">
        <text>RX + glutathione = an S-substituted glutathione + a halide anion + H(+)</text>
        <dbReference type="Rhea" id="RHEA:16437"/>
        <dbReference type="ChEBI" id="CHEBI:15378"/>
        <dbReference type="ChEBI" id="CHEBI:16042"/>
        <dbReference type="ChEBI" id="CHEBI:17792"/>
        <dbReference type="ChEBI" id="CHEBI:57925"/>
        <dbReference type="ChEBI" id="CHEBI:90779"/>
        <dbReference type="EC" id="2.5.1.18"/>
    </reaction>
</comment>
<dbReference type="GO" id="GO:0043295">
    <property type="term" value="F:glutathione binding"/>
    <property type="evidence" value="ECO:0007669"/>
    <property type="project" value="TreeGrafter"/>
</dbReference>
<dbReference type="AlphaFoldDB" id="A0A4S4KRV2"/>
<dbReference type="InterPro" id="IPR040079">
    <property type="entry name" value="Glutathione_S-Trfase"/>
</dbReference>
<dbReference type="Proteomes" id="UP000309038">
    <property type="component" value="Unassembled WGS sequence"/>
</dbReference>
<dbReference type="SUPFAM" id="SSF52833">
    <property type="entry name" value="Thioredoxin-like"/>
    <property type="match status" value="1"/>
</dbReference>
<name>A0A4S4KRV2_9APHY</name>
<dbReference type="PROSITE" id="PS50404">
    <property type="entry name" value="GST_NTER"/>
    <property type="match status" value="1"/>
</dbReference>
<evidence type="ECO:0000259" key="6">
    <source>
        <dbReference type="PROSITE" id="PS50405"/>
    </source>
</evidence>
<evidence type="ECO:0000313" key="7">
    <source>
        <dbReference type="EMBL" id="THH01204.1"/>
    </source>
</evidence>
<dbReference type="SUPFAM" id="SSF47616">
    <property type="entry name" value="GST C-terminal domain-like"/>
    <property type="match status" value="1"/>
</dbReference>
<organism evidence="7 8">
    <name type="scientific">Hermanssonia centrifuga</name>
    <dbReference type="NCBI Taxonomy" id="98765"/>
    <lineage>
        <taxon>Eukaryota</taxon>
        <taxon>Fungi</taxon>
        <taxon>Dikarya</taxon>
        <taxon>Basidiomycota</taxon>
        <taxon>Agaricomycotina</taxon>
        <taxon>Agaricomycetes</taxon>
        <taxon>Polyporales</taxon>
        <taxon>Meruliaceae</taxon>
        <taxon>Hermanssonia</taxon>
    </lineage>
</organism>
<feature type="domain" description="GST N-terminal" evidence="5">
    <location>
        <begin position="1"/>
        <end position="82"/>
    </location>
</feature>
<dbReference type="CDD" id="cd03053">
    <property type="entry name" value="GST_N_Phi"/>
    <property type="match status" value="1"/>
</dbReference>
<dbReference type="InterPro" id="IPR010987">
    <property type="entry name" value="Glutathione-S-Trfase_C-like"/>
</dbReference>
<dbReference type="Gene3D" id="3.40.30.10">
    <property type="entry name" value="Glutaredoxin"/>
    <property type="match status" value="1"/>
</dbReference>
<comment type="similarity">
    <text evidence="4">Belongs to the GST superfamily.</text>
</comment>
<dbReference type="SFLD" id="SFLDG01154">
    <property type="entry name" value="Main.5:_Phi-like"/>
    <property type="match status" value="1"/>
</dbReference>
<dbReference type="InterPro" id="IPR004046">
    <property type="entry name" value="GST_C"/>
</dbReference>
<reference evidence="7 8" key="1">
    <citation type="submission" date="2019-02" db="EMBL/GenBank/DDBJ databases">
        <title>Genome sequencing of the rare red list fungi Phlebia centrifuga.</title>
        <authorList>
            <person name="Buettner E."/>
            <person name="Kellner H."/>
        </authorList>
    </citation>
    <scope>NUCLEOTIDE SEQUENCE [LARGE SCALE GENOMIC DNA]</scope>
    <source>
        <strain evidence="7 8">DSM 108282</strain>
    </source>
</reference>
<dbReference type="InterPro" id="IPR036282">
    <property type="entry name" value="Glutathione-S-Trfase_C_sf"/>
</dbReference>
<evidence type="ECO:0000256" key="2">
    <source>
        <dbReference type="ARBA" id="ARBA00022679"/>
    </source>
</evidence>
<accession>A0A4S4KRV2</accession>
<proteinExistence type="inferred from homology"/>
<keyword evidence="2" id="KW-0808">Transferase</keyword>
<dbReference type="PANTHER" id="PTHR43900:SF3">
    <property type="entry name" value="GLUTATHIONE S-TRANSFERASE RHO"/>
    <property type="match status" value="1"/>
</dbReference>
<dbReference type="Pfam" id="PF00043">
    <property type="entry name" value="GST_C"/>
    <property type="match status" value="1"/>
</dbReference>
<gene>
    <name evidence="7" type="ORF">EW026_g1438</name>
</gene>
<sequence length="214" mass="24030">MVLKLIGFTVSTCTRRVATVLEEKDIPYELIQIDVSKGEHKSPAHLEKQPFGQVPILDDDGFILYESRAIARYIALKYRDQGTPLIPDPSDLQAWAKFEQAASIELSNFDPFASGIAVEKVFKPIHGIESSQEMIELYAATLASKLHGYETILSKQKYLAGDEITLADLFHLPYGAFLGKLGYSFLESGEYPNVTRWWTDISSRPSWQAAKDRA</sequence>
<evidence type="ECO:0000259" key="5">
    <source>
        <dbReference type="PROSITE" id="PS50404"/>
    </source>
</evidence>
<dbReference type="FunFam" id="3.40.30.10:FF:000016">
    <property type="entry name" value="Glutathione S-transferase F2"/>
    <property type="match status" value="1"/>
</dbReference>
<dbReference type="GO" id="GO:0004364">
    <property type="term" value="F:glutathione transferase activity"/>
    <property type="evidence" value="ECO:0007669"/>
    <property type="project" value="UniProtKB-EC"/>
</dbReference>
<dbReference type="PANTHER" id="PTHR43900">
    <property type="entry name" value="GLUTATHIONE S-TRANSFERASE RHO"/>
    <property type="match status" value="1"/>
</dbReference>
<dbReference type="GO" id="GO:0005737">
    <property type="term" value="C:cytoplasm"/>
    <property type="evidence" value="ECO:0007669"/>
    <property type="project" value="TreeGrafter"/>
</dbReference>
<dbReference type="EMBL" id="SGPJ01000029">
    <property type="protein sequence ID" value="THH01204.1"/>
    <property type="molecule type" value="Genomic_DNA"/>
</dbReference>
<evidence type="ECO:0000256" key="4">
    <source>
        <dbReference type="RuleBase" id="RU003494"/>
    </source>
</evidence>
<dbReference type="SFLD" id="SFLDS00019">
    <property type="entry name" value="Glutathione_Transferase_(cytos"/>
    <property type="match status" value="1"/>
</dbReference>
<evidence type="ECO:0000256" key="1">
    <source>
        <dbReference type="ARBA" id="ARBA00012452"/>
    </source>
</evidence>
<dbReference type="InterPro" id="IPR036249">
    <property type="entry name" value="Thioredoxin-like_sf"/>
</dbReference>
<dbReference type="Pfam" id="PF02798">
    <property type="entry name" value="GST_N"/>
    <property type="match status" value="1"/>
</dbReference>
<evidence type="ECO:0000313" key="8">
    <source>
        <dbReference type="Proteomes" id="UP000309038"/>
    </source>
</evidence>
<dbReference type="InterPro" id="IPR004045">
    <property type="entry name" value="Glutathione_S-Trfase_N"/>
</dbReference>
<dbReference type="GO" id="GO:0006749">
    <property type="term" value="P:glutathione metabolic process"/>
    <property type="evidence" value="ECO:0007669"/>
    <property type="project" value="TreeGrafter"/>
</dbReference>
<dbReference type="PROSITE" id="PS50405">
    <property type="entry name" value="GST_CTER"/>
    <property type="match status" value="1"/>
</dbReference>
<dbReference type="SFLD" id="SFLDG00358">
    <property type="entry name" value="Main_(cytGST)"/>
    <property type="match status" value="1"/>
</dbReference>
<dbReference type="EC" id="2.5.1.18" evidence="1"/>
<protein>
    <recommendedName>
        <fullName evidence="1">glutathione transferase</fullName>
        <ecNumber evidence="1">2.5.1.18</ecNumber>
    </recommendedName>
</protein>